<feature type="region of interest" description="Disordered" evidence="1">
    <location>
        <begin position="1"/>
        <end position="69"/>
    </location>
</feature>
<gene>
    <name evidence="2" type="ORF">AN218_11575</name>
</gene>
<dbReference type="Proteomes" id="UP000176005">
    <property type="component" value="Unassembled WGS sequence"/>
</dbReference>
<dbReference type="AlphaFoldDB" id="A0A1E7L6E0"/>
<keyword evidence="3" id="KW-1185">Reference proteome</keyword>
<protein>
    <submittedName>
        <fullName evidence="2">Uncharacterized protein</fullName>
    </submittedName>
</protein>
<feature type="compositionally biased region" description="Low complexity" evidence="1">
    <location>
        <begin position="12"/>
        <end position="36"/>
    </location>
</feature>
<comment type="caution">
    <text evidence="2">The sequence shown here is derived from an EMBL/GenBank/DDBJ whole genome shotgun (WGS) entry which is preliminary data.</text>
</comment>
<reference evidence="2 3" key="1">
    <citation type="journal article" date="2016" name="Front. Microbiol.">
        <title>Comparative Genomics Analysis of Streptomyces Species Reveals Their Adaptation to the Marine Environment and Their Diversity at the Genomic Level.</title>
        <authorList>
            <person name="Tian X."/>
            <person name="Zhang Z."/>
            <person name="Yang T."/>
            <person name="Chen M."/>
            <person name="Li J."/>
            <person name="Chen F."/>
            <person name="Yang J."/>
            <person name="Li W."/>
            <person name="Zhang B."/>
            <person name="Zhang Z."/>
            <person name="Wu J."/>
            <person name="Zhang C."/>
            <person name="Long L."/>
            <person name="Xiao J."/>
        </authorList>
    </citation>
    <scope>NUCLEOTIDE SEQUENCE [LARGE SCALE GENOMIC DNA]</scope>
    <source>
        <strain evidence="2 3">SCSIO 10429</strain>
    </source>
</reference>
<organism evidence="2 3">
    <name type="scientific">Streptomyces nanshensis</name>
    <dbReference type="NCBI Taxonomy" id="518642"/>
    <lineage>
        <taxon>Bacteria</taxon>
        <taxon>Bacillati</taxon>
        <taxon>Actinomycetota</taxon>
        <taxon>Actinomycetes</taxon>
        <taxon>Kitasatosporales</taxon>
        <taxon>Streptomycetaceae</taxon>
        <taxon>Streptomyces</taxon>
    </lineage>
</organism>
<sequence>MTRTPETADPVGTSASTGASTPSGTPALAPASAPEPAADRLRRWRLVLGDGGADGTGCELSGTDAAMDR</sequence>
<dbReference type="EMBL" id="LJGW01000193">
    <property type="protein sequence ID" value="OEV11739.1"/>
    <property type="molecule type" value="Genomic_DNA"/>
</dbReference>
<evidence type="ECO:0000313" key="3">
    <source>
        <dbReference type="Proteomes" id="UP000176005"/>
    </source>
</evidence>
<accession>A0A1E7L6E0</accession>
<evidence type="ECO:0000313" key="2">
    <source>
        <dbReference type="EMBL" id="OEV11739.1"/>
    </source>
</evidence>
<feature type="non-terminal residue" evidence="2">
    <location>
        <position position="69"/>
    </location>
</feature>
<name>A0A1E7L6E0_9ACTN</name>
<evidence type="ECO:0000256" key="1">
    <source>
        <dbReference type="SAM" id="MobiDB-lite"/>
    </source>
</evidence>
<proteinExistence type="predicted"/>